<dbReference type="InterPro" id="IPR043519">
    <property type="entry name" value="NT_sf"/>
</dbReference>
<reference evidence="6" key="2">
    <citation type="submission" date="2016-10" db="EMBL/GenBank/DDBJ databases">
        <authorList>
            <person name="Varghese N."/>
            <person name="Submissions S."/>
        </authorList>
    </citation>
    <scope>NUCLEOTIDE SEQUENCE [LARGE SCALE GENOMIC DNA]</scope>
    <source>
        <strain evidence="6">DSM 25227</strain>
    </source>
</reference>
<keyword evidence="2" id="KW-0963">Cytoplasm</keyword>
<organism evidence="4 6">
    <name type="scientific">Jannaschia seohaensis</name>
    <dbReference type="NCBI Taxonomy" id="475081"/>
    <lineage>
        <taxon>Bacteria</taxon>
        <taxon>Pseudomonadati</taxon>
        <taxon>Pseudomonadota</taxon>
        <taxon>Alphaproteobacteria</taxon>
        <taxon>Rhodobacterales</taxon>
        <taxon>Roseobacteraceae</taxon>
        <taxon>Jannaschia</taxon>
    </lineage>
</organism>
<dbReference type="GO" id="GO:0043023">
    <property type="term" value="F:ribosomal large subunit binding"/>
    <property type="evidence" value="ECO:0007669"/>
    <property type="project" value="TreeGrafter"/>
</dbReference>
<evidence type="ECO:0000313" key="3">
    <source>
        <dbReference type="EMBL" id="PWJ22184.1"/>
    </source>
</evidence>
<dbReference type="PANTHER" id="PTHR21043:SF0">
    <property type="entry name" value="MITOCHONDRIAL ASSEMBLY OF RIBOSOMAL LARGE SUBUNIT PROTEIN 1"/>
    <property type="match status" value="1"/>
</dbReference>
<name>A0A2Y9BW47_9RHOB</name>
<reference evidence="3 5" key="3">
    <citation type="submission" date="2018-03" db="EMBL/GenBank/DDBJ databases">
        <title>Genomic Encyclopedia of Archaeal and Bacterial Type Strains, Phase II (KMG-II): from individual species to whole genera.</title>
        <authorList>
            <person name="Goeker M."/>
        </authorList>
    </citation>
    <scope>NUCLEOTIDE SEQUENCE [LARGE SCALE GENOMIC DNA]</scope>
    <source>
        <strain evidence="3 5">DSM 25227</strain>
    </source>
</reference>
<dbReference type="SUPFAM" id="SSF81301">
    <property type="entry name" value="Nucleotidyltransferase"/>
    <property type="match status" value="1"/>
</dbReference>
<accession>A0A2Y9BW47</accession>
<proteinExistence type="inferred from homology"/>
<dbReference type="GO" id="GO:0090071">
    <property type="term" value="P:negative regulation of ribosome biogenesis"/>
    <property type="evidence" value="ECO:0007669"/>
    <property type="project" value="UniProtKB-UniRule"/>
</dbReference>
<dbReference type="InterPro" id="IPR004394">
    <property type="entry name" value="Iojap/RsfS/C7orf30"/>
</dbReference>
<keyword evidence="2" id="KW-0810">Translation regulation</keyword>
<dbReference type="Proteomes" id="UP000251571">
    <property type="component" value="Unassembled WGS sequence"/>
</dbReference>
<dbReference type="NCBIfam" id="TIGR00090">
    <property type="entry name" value="rsfS_iojap_ybeB"/>
    <property type="match status" value="1"/>
</dbReference>
<dbReference type="OrthoDB" id="9793681at2"/>
<dbReference type="EMBL" id="QGDJ01000001">
    <property type="protein sequence ID" value="PWJ22184.1"/>
    <property type="molecule type" value="Genomic_DNA"/>
</dbReference>
<dbReference type="GO" id="GO:0017148">
    <property type="term" value="P:negative regulation of translation"/>
    <property type="evidence" value="ECO:0007669"/>
    <property type="project" value="UniProtKB-UniRule"/>
</dbReference>
<dbReference type="Pfam" id="PF02410">
    <property type="entry name" value="RsfS"/>
    <property type="match status" value="1"/>
</dbReference>
<evidence type="ECO:0000256" key="1">
    <source>
        <dbReference type="ARBA" id="ARBA00010574"/>
    </source>
</evidence>
<dbReference type="AlphaFoldDB" id="A0A2Y9BW47"/>
<dbReference type="GO" id="GO:0042256">
    <property type="term" value="P:cytosolic ribosome assembly"/>
    <property type="evidence" value="ECO:0007669"/>
    <property type="project" value="UniProtKB-UniRule"/>
</dbReference>
<protein>
    <recommendedName>
        <fullName evidence="2">Ribosomal silencing factor RsfS</fullName>
    </recommendedName>
</protein>
<keyword evidence="5" id="KW-1185">Reference proteome</keyword>
<keyword evidence="2" id="KW-0678">Repressor</keyword>
<dbReference type="EMBL" id="UETC01000001">
    <property type="protein sequence ID" value="SSA38462.1"/>
    <property type="molecule type" value="Genomic_DNA"/>
</dbReference>
<comment type="subcellular location">
    <subcellularLocation>
        <location evidence="2">Cytoplasm</location>
    </subcellularLocation>
</comment>
<dbReference type="Gene3D" id="3.30.460.10">
    <property type="entry name" value="Beta Polymerase, domain 2"/>
    <property type="match status" value="1"/>
</dbReference>
<dbReference type="HAMAP" id="MF_01477">
    <property type="entry name" value="Iojap_RsfS"/>
    <property type="match status" value="1"/>
</dbReference>
<gene>
    <name evidence="2" type="primary">rsfS</name>
    <name evidence="3" type="ORF">BCF38_101594</name>
    <name evidence="4" type="ORF">SAMN05421539_101594</name>
</gene>
<evidence type="ECO:0000256" key="2">
    <source>
        <dbReference type="HAMAP-Rule" id="MF_01477"/>
    </source>
</evidence>
<dbReference type="PANTHER" id="PTHR21043">
    <property type="entry name" value="IOJAP SUPERFAMILY ORTHOLOG"/>
    <property type="match status" value="1"/>
</dbReference>
<evidence type="ECO:0000313" key="4">
    <source>
        <dbReference type="EMBL" id="SSA38462.1"/>
    </source>
</evidence>
<comment type="similarity">
    <text evidence="1 2">Belongs to the Iojap/RsfS family.</text>
</comment>
<reference evidence="4" key="1">
    <citation type="submission" date="2016-10" db="EMBL/GenBank/DDBJ databases">
        <authorList>
            <person name="Cai Z."/>
        </authorList>
    </citation>
    <scope>NUCLEOTIDE SEQUENCE [LARGE SCALE GENOMIC DNA]</scope>
    <source>
        <strain evidence="4">DSM 25227</strain>
    </source>
</reference>
<dbReference type="Proteomes" id="UP000245839">
    <property type="component" value="Unassembled WGS sequence"/>
</dbReference>
<comment type="function">
    <text evidence="2">Functions as a ribosomal silencing factor. Interacts with ribosomal protein uL14 (rplN), blocking formation of intersubunit bridge B8. Prevents association of the 30S and 50S ribosomal subunits and the formation of functional ribosomes, thus repressing translation.</text>
</comment>
<sequence length="171" mass="19196">MQQPEPPHSCVKIAGQPLRCYDFKRAGTARETPEDRTLNADNLLAQGAKTTNSRAQAGRSDEILHLVLKSLDDDKAEDVTQIDLRGKSSVADWMVVCSGRSSRQVTSIAEKLSERLKPELGHAARMEGKEQGDWVLVDAGDVIVHIFRPEVREFYQIEKMWQDPEPAKRLS</sequence>
<comment type="subunit">
    <text evidence="2">Interacts with ribosomal protein uL14 (rplN).</text>
</comment>
<evidence type="ECO:0000313" key="5">
    <source>
        <dbReference type="Proteomes" id="UP000245839"/>
    </source>
</evidence>
<dbReference type="GO" id="GO:0005737">
    <property type="term" value="C:cytoplasm"/>
    <property type="evidence" value="ECO:0007669"/>
    <property type="project" value="UniProtKB-SubCell"/>
</dbReference>
<evidence type="ECO:0000313" key="6">
    <source>
        <dbReference type="Proteomes" id="UP000251571"/>
    </source>
</evidence>